<evidence type="ECO:0000256" key="1">
    <source>
        <dbReference type="SAM" id="MobiDB-lite"/>
    </source>
</evidence>
<name>A0A067PSN0_9AGAM</name>
<feature type="compositionally biased region" description="Polar residues" evidence="1">
    <location>
        <begin position="69"/>
        <end position="86"/>
    </location>
</feature>
<dbReference type="Proteomes" id="UP000027265">
    <property type="component" value="Unassembled WGS sequence"/>
</dbReference>
<dbReference type="STRING" id="933084.A0A067PSN0"/>
<keyword evidence="3" id="KW-1185">Reference proteome</keyword>
<dbReference type="HOGENOM" id="CLU_990658_0_0_1"/>
<dbReference type="OrthoDB" id="2690296at2759"/>
<dbReference type="AlphaFoldDB" id="A0A067PSN0"/>
<reference evidence="3" key="1">
    <citation type="journal article" date="2014" name="Proc. Natl. Acad. Sci. U.S.A.">
        <title>Extensive sampling of basidiomycete genomes demonstrates inadequacy of the white-rot/brown-rot paradigm for wood decay fungi.</title>
        <authorList>
            <person name="Riley R."/>
            <person name="Salamov A.A."/>
            <person name="Brown D.W."/>
            <person name="Nagy L.G."/>
            <person name="Floudas D."/>
            <person name="Held B.W."/>
            <person name="Levasseur A."/>
            <person name="Lombard V."/>
            <person name="Morin E."/>
            <person name="Otillar R."/>
            <person name="Lindquist E.A."/>
            <person name="Sun H."/>
            <person name="LaButti K.M."/>
            <person name="Schmutz J."/>
            <person name="Jabbour D."/>
            <person name="Luo H."/>
            <person name="Baker S.E."/>
            <person name="Pisabarro A.G."/>
            <person name="Walton J.D."/>
            <person name="Blanchette R.A."/>
            <person name="Henrissat B."/>
            <person name="Martin F."/>
            <person name="Cullen D."/>
            <person name="Hibbett D.S."/>
            <person name="Grigoriev I.V."/>
        </authorList>
    </citation>
    <scope>NUCLEOTIDE SEQUENCE [LARGE SCALE GENOMIC DNA]</scope>
    <source>
        <strain evidence="3">MUCL 33604</strain>
    </source>
</reference>
<feature type="compositionally biased region" description="Low complexity" evidence="1">
    <location>
        <begin position="233"/>
        <end position="248"/>
    </location>
</feature>
<proteinExistence type="predicted"/>
<feature type="compositionally biased region" description="Polar residues" evidence="1">
    <location>
        <begin position="7"/>
        <end position="24"/>
    </location>
</feature>
<protein>
    <submittedName>
        <fullName evidence="2">Uncharacterized protein</fullName>
    </submittedName>
</protein>
<sequence>MEGSVGTEPNTESPIPDNNDQGWTLVNRKAKKARSLDSLKGTSSQSLVNGNEFVIPEYHGKGKKPATPPINNKLPTASDTKAQLSQKEIEHEKHQKGVHIEEPSNADKGEGPSNKGKNPDLCNWAGAGLPKTEMDIEAQCEALANWELVRKLGGQATYIEDYFTLDEDIPQTPKKGDPPSALHKAAGIWFDPVSTKLQKELEEVNTRCQRITELLRHHQEQAKSNIDQKPSIEEASANNNTATAVSIVSGSQPPEKESAPPQDVPRIVKPSKKLGPDKFLK</sequence>
<evidence type="ECO:0000313" key="3">
    <source>
        <dbReference type="Proteomes" id="UP000027265"/>
    </source>
</evidence>
<feature type="region of interest" description="Disordered" evidence="1">
    <location>
        <begin position="219"/>
        <end position="281"/>
    </location>
</feature>
<gene>
    <name evidence="2" type="ORF">JAAARDRAFT_194785</name>
</gene>
<dbReference type="EMBL" id="KL197721">
    <property type="protein sequence ID" value="KDQ56835.1"/>
    <property type="molecule type" value="Genomic_DNA"/>
</dbReference>
<feature type="compositionally biased region" description="Basic and acidic residues" evidence="1">
    <location>
        <begin position="87"/>
        <end position="110"/>
    </location>
</feature>
<organism evidence="2 3">
    <name type="scientific">Jaapia argillacea MUCL 33604</name>
    <dbReference type="NCBI Taxonomy" id="933084"/>
    <lineage>
        <taxon>Eukaryota</taxon>
        <taxon>Fungi</taxon>
        <taxon>Dikarya</taxon>
        <taxon>Basidiomycota</taxon>
        <taxon>Agaricomycotina</taxon>
        <taxon>Agaricomycetes</taxon>
        <taxon>Agaricomycetidae</taxon>
        <taxon>Jaapiales</taxon>
        <taxon>Jaapiaceae</taxon>
        <taxon>Jaapia</taxon>
    </lineage>
</organism>
<evidence type="ECO:0000313" key="2">
    <source>
        <dbReference type="EMBL" id="KDQ56835.1"/>
    </source>
</evidence>
<feature type="region of interest" description="Disordered" evidence="1">
    <location>
        <begin position="1"/>
        <end position="127"/>
    </location>
</feature>
<feature type="compositionally biased region" description="Polar residues" evidence="1">
    <location>
        <begin position="40"/>
        <end position="49"/>
    </location>
</feature>
<dbReference type="InParanoid" id="A0A067PSN0"/>
<accession>A0A067PSN0</accession>